<name>A0A1R0KSL6_9PSEU</name>
<keyword evidence="1" id="KW-0472">Membrane</keyword>
<dbReference type="Proteomes" id="UP000187486">
    <property type="component" value="Unassembled WGS sequence"/>
</dbReference>
<dbReference type="AlphaFoldDB" id="A0A1R0KSL6"/>
<reference evidence="2 3" key="1">
    <citation type="submission" date="2016-01" db="EMBL/GenBank/DDBJ databases">
        <title>Amycolatopsis coloradensis genome sequencing and assembly.</title>
        <authorList>
            <person name="Mayilraj S."/>
        </authorList>
    </citation>
    <scope>NUCLEOTIDE SEQUENCE [LARGE SCALE GENOMIC DNA]</scope>
    <source>
        <strain evidence="2 3">DSM 44225</strain>
    </source>
</reference>
<accession>A0A1R0KSL6</accession>
<feature type="transmembrane region" description="Helical" evidence="1">
    <location>
        <begin position="123"/>
        <end position="144"/>
    </location>
</feature>
<feature type="transmembrane region" description="Helical" evidence="1">
    <location>
        <begin position="31"/>
        <end position="48"/>
    </location>
</feature>
<gene>
    <name evidence="2" type="ORF">BS329_19230</name>
</gene>
<feature type="transmembrane region" description="Helical" evidence="1">
    <location>
        <begin position="156"/>
        <end position="177"/>
    </location>
</feature>
<sequence>MRDDSSRAVLLAEYEALKAEQTSRIVLRDRLMYAALAALAATLALVVQPTGRPYLLLLLPLVCVVLGWTYFVNDQKISAIGRYLRRHLAPSLVASTQCADQVLTWESVHRRDPLRRLDKSMQLVVDLLMFVVPALLSVVLYWTADDVRADLLVVSIAEALGTLGFAARVVVAADLSVRVQGTSRL</sequence>
<comment type="caution">
    <text evidence="2">The sequence shown here is derived from an EMBL/GenBank/DDBJ whole genome shotgun (WGS) entry which is preliminary data.</text>
</comment>
<dbReference type="EMBL" id="MQUQ01000010">
    <property type="protein sequence ID" value="OLZ50781.1"/>
    <property type="molecule type" value="Genomic_DNA"/>
</dbReference>
<keyword evidence="1" id="KW-0812">Transmembrane</keyword>
<evidence type="ECO:0000313" key="3">
    <source>
        <dbReference type="Proteomes" id="UP000187486"/>
    </source>
</evidence>
<protein>
    <recommendedName>
        <fullName evidence="4">Integral membrane protein</fullName>
    </recommendedName>
</protein>
<evidence type="ECO:0000256" key="1">
    <source>
        <dbReference type="SAM" id="Phobius"/>
    </source>
</evidence>
<evidence type="ECO:0008006" key="4">
    <source>
        <dbReference type="Google" id="ProtNLM"/>
    </source>
</evidence>
<organism evidence="2 3">
    <name type="scientific">Amycolatopsis coloradensis</name>
    <dbReference type="NCBI Taxonomy" id="76021"/>
    <lineage>
        <taxon>Bacteria</taxon>
        <taxon>Bacillati</taxon>
        <taxon>Actinomycetota</taxon>
        <taxon>Actinomycetes</taxon>
        <taxon>Pseudonocardiales</taxon>
        <taxon>Pseudonocardiaceae</taxon>
        <taxon>Amycolatopsis</taxon>
    </lineage>
</organism>
<keyword evidence="3" id="KW-1185">Reference proteome</keyword>
<feature type="transmembrane region" description="Helical" evidence="1">
    <location>
        <begin position="54"/>
        <end position="72"/>
    </location>
</feature>
<evidence type="ECO:0000313" key="2">
    <source>
        <dbReference type="EMBL" id="OLZ50781.1"/>
    </source>
</evidence>
<keyword evidence="1" id="KW-1133">Transmembrane helix</keyword>
<proteinExistence type="predicted"/>
<dbReference type="STRING" id="76021.BS329_19230"/>